<keyword evidence="3" id="KW-1185">Reference proteome</keyword>
<protein>
    <recommendedName>
        <fullName evidence="1">Protein NO VEIN C-terminal domain-containing protein</fullName>
    </recommendedName>
</protein>
<sequence length="289" mass="32143">MAGEDWTAPEIELIVADYFAMLDDDIAERPYNKAEHNRALQARTGRSKGSIEFKHQNISAVLLGFGQPWIPGYKPAMNFQAALVDGVRRWLDAHPQWLAPRDWWTASVVAEVGGTGGDHALRRDMPTLWIGPPPTHRNEPPPVDPQVLAAFGRKWDVAARDARNRALGKAGEALVLHHERAGLIAAGCGALADKVRWTSEQDGDGYGYDILSFEADGRERLIEVKTTNGWERTPFHITANEVAVADARRDSWHLVRLWNFARAPRAFALRPPLADHAELTPTSFLAALR</sequence>
<dbReference type="RefSeq" id="WP_147161174.1">
    <property type="nucleotide sequence ID" value="NZ_BJYR01000028.1"/>
</dbReference>
<accession>A0A512AQK8</accession>
<dbReference type="EMBL" id="BJYR01000028">
    <property type="protein sequence ID" value="GEO01857.1"/>
    <property type="molecule type" value="Genomic_DNA"/>
</dbReference>
<evidence type="ECO:0000313" key="2">
    <source>
        <dbReference type="EMBL" id="GEO01857.1"/>
    </source>
</evidence>
<name>A0A512AQK8_9SPHN</name>
<dbReference type="InterPro" id="IPR024975">
    <property type="entry name" value="NOV_C"/>
</dbReference>
<proteinExistence type="predicted"/>
<gene>
    <name evidence="2" type="ORF">NSE01_36890</name>
</gene>
<feature type="domain" description="Protein NO VEIN C-terminal" evidence="1">
    <location>
        <begin position="171"/>
        <end position="267"/>
    </location>
</feature>
<dbReference type="OrthoDB" id="9788621at2"/>
<dbReference type="Proteomes" id="UP000321464">
    <property type="component" value="Unassembled WGS sequence"/>
</dbReference>
<evidence type="ECO:0000259" key="1">
    <source>
        <dbReference type="Pfam" id="PF13020"/>
    </source>
</evidence>
<dbReference type="AlphaFoldDB" id="A0A512AQK8"/>
<dbReference type="Pfam" id="PF13020">
    <property type="entry name" value="NOV_C"/>
    <property type="match status" value="1"/>
</dbReference>
<organism evidence="2 3">
    <name type="scientific">Novosphingobium sediminis</name>
    <dbReference type="NCBI Taxonomy" id="707214"/>
    <lineage>
        <taxon>Bacteria</taxon>
        <taxon>Pseudomonadati</taxon>
        <taxon>Pseudomonadota</taxon>
        <taxon>Alphaproteobacteria</taxon>
        <taxon>Sphingomonadales</taxon>
        <taxon>Sphingomonadaceae</taxon>
        <taxon>Novosphingobium</taxon>
    </lineage>
</organism>
<reference evidence="2 3" key="1">
    <citation type="submission" date="2019-07" db="EMBL/GenBank/DDBJ databases">
        <title>Whole genome shotgun sequence of Novosphingobium sediminis NBRC 106119.</title>
        <authorList>
            <person name="Hosoyama A."/>
            <person name="Uohara A."/>
            <person name="Ohji S."/>
            <person name="Ichikawa N."/>
        </authorList>
    </citation>
    <scope>NUCLEOTIDE SEQUENCE [LARGE SCALE GENOMIC DNA]</scope>
    <source>
        <strain evidence="2 3">NBRC 106119</strain>
    </source>
</reference>
<evidence type="ECO:0000313" key="3">
    <source>
        <dbReference type="Proteomes" id="UP000321464"/>
    </source>
</evidence>
<comment type="caution">
    <text evidence="2">The sequence shown here is derived from an EMBL/GenBank/DDBJ whole genome shotgun (WGS) entry which is preliminary data.</text>
</comment>